<feature type="domain" description="SLH" evidence="2">
    <location>
        <begin position="684"/>
        <end position="742"/>
    </location>
</feature>
<gene>
    <name evidence="3" type="ORF">ACFSUC_00145</name>
</gene>
<accession>A0ABW5R4U4</accession>
<dbReference type="InterPro" id="IPR001119">
    <property type="entry name" value="SLH_dom"/>
</dbReference>
<proteinExistence type="predicted"/>
<sequence length="742" mass="81661">MKTSINKSVRAIFLIGFLVLTALVAIGCERYSLTIQSDEHSVQEAVYLRDLSDRVVQMTMDTHQDSVTTYVYENAGGNDLDYGFVTDGEVSWVPEYISTSMSPIEASITHNSLTGSDEYGKPQRIPAYLILDEALYNGMSLSVTMAVYDMTGTKVDGRPEVFVKSTSDYQGNSIAAQHGTAQLMLNMFTSPVPEIEELSFDTYSGLKKLPYFVEAPERYTENISIEMEAGTRVLSMTDLMGSERAAQDDYSIVALVPGDAQASANVDFTDETLMVTPLQTGTYSVSLLIAGTDHTGWIADIQFVNTVPQNENGGNSGNDGNDENDGDGSSEESDTPEPTYHQGTSAGFADADTPNASHTIERLKNEDTERADYTFKSNTFEAWLAEQGERESSTILIQLGMTQDMKGASLSIDQDVIEMIRKQQVDLVITTVKGSVRIPFEALPGGETIDQVTIQIWTDEEAGQVLSERLPEGMSVLSTPITYSIQVYLPDASETDSVKQPLYAKRSLVMEGSLDDEKWSVIYMEGDQWVSIPAQIVEQDQQTIVTFHANGNGHYALVVTESETAAVQEHWASEPVQELSDRLLIQNVFTDDIEVNQSVNRGEFAGLLMQAFGLVSRESFETFPDIENQPFLDEINQAAEWKIVQGWDGQFHPDDAITREQMAVMMVQAIQVLELTPNAGEQIVPSFIDESDISPWAIEAVSFLRNIGIVIGNEQGAFEPKQSLTIAEAAVVISQLLATLSR</sequence>
<dbReference type="Pfam" id="PF00395">
    <property type="entry name" value="SLH"/>
    <property type="match status" value="2"/>
</dbReference>
<feature type="region of interest" description="Disordered" evidence="1">
    <location>
        <begin position="308"/>
        <end position="354"/>
    </location>
</feature>
<dbReference type="Proteomes" id="UP001597497">
    <property type="component" value="Unassembled WGS sequence"/>
</dbReference>
<reference evidence="4" key="1">
    <citation type="journal article" date="2019" name="Int. J. Syst. Evol. Microbiol.">
        <title>The Global Catalogue of Microorganisms (GCM) 10K type strain sequencing project: providing services to taxonomists for standard genome sequencing and annotation.</title>
        <authorList>
            <consortium name="The Broad Institute Genomics Platform"/>
            <consortium name="The Broad Institute Genome Sequencing Center for Infectious Disease"/>
            <person name="Wu L."/>
            <person name="Ma J."/>
        </authorList>
    </citation>
    <scope>NUCLEOTIDE SEQUENCE [LARGE SCALE GENOMIC DNA]</scope>
    <source>
        <strain evidence="4">KCTC 33676</strain>
    </source>
</reference>
<comment type="caution">
    <text evidence="3">The sequence shown here is derived from an EMBL/GenBank/DDBJ whole genome shotgun (WGS) entry which is preliminary data.</text>
</comment>
<evidence type="ECO:0000256" key="1">
    <source>
        <dbReference type="SAM" id="MobiDB-lite"/>
    </source>
</evidence>
<keyword evidence="4" id="KW-1185">Reference proteome</keyword>
<feature type="domain" description="SLH" evidence="2">
    <location>
        <begin position="618"/>
        <end position="680"/>
    </location>
</feature>
<dbReference type="RefSeq" id="WP_379927363.1">
    <property type="nucleotide sequence ID" value="NZ_JBHUMM010000001.1"/>
</dbReference>
<dbReference type="EMBL" id="JBHUMM010000001">
    <property type="protein sequence ID" value="MFD2670012.1"/>
    <property type="molecule type" value="Genomic_DNA"/>
</dbReference>
<dbReference type="PROSITE" id="PS51257">
    <property type="entry name" value="PROKAR_LIPOPROTEIN"/>
    <property type="match status" value="1"/>
</dbReference>
<protein>
    <submittedName>
        <fullName evidence="3">S-layer homology domain-containing protein</fullName>
    </submittedName>
</protein>
<dbReference type="PROSITE" id="PS51272">
    <property type="entry name" value="SLH"/>
    <property type="match status" value="2"/>
</dbReference>
<evidence type="ECO:0000313" key="4">
    <source>
        <dbReference type="Proteomes" id="UP001597497"/>
    </source>
</evidence>
<feature type="compositionally biased region" description="Acidic residues" evidence="1">
    <location>
        <begin position="320"/>
        <end position="335"/>
    </location>
</feature>
<evidence type="ECO:0000313" key="3">
    <source>
        <dbReference type="EMBL" id="MFD2670012.1"/>
    </source>
</evidence>
<organism evidence="3 4">
    <name type="scientific">Marinicrinis sediminis</name>
    <dbReference type="NCBI Taxonomy" id="1652465"/>
    <lineage>
        <taxon>Bacteria</taxon>
        <taxon>Bacillati</taxon>
        <taxon>Bacillota</taxon>
        <taxon>Bacilli</taxon>
        <taxon>Bacillales</taxon>
        <taxon>Paenibacillaceae</taxon>
    </lineage>
</organism>
<evidence type="ECO:0000259" key="2">
    <source>
        <dbReference type="PROSITE" id="PS51272"/>
    </source>
</evidence>
<name>A0ABW5R4U4_9BACL</name>